<sequence>MGYQLQSIQGDKSPTTPQRTLSDTEALQMTLPSAKERNSHQSNIEPKEKRKSRYETRNTPRGEGQENENCRELVF</sequence>
<feature type="compositionally biased region" description="Basic and acidic residues" evidence="1">
    <location>
        <begin position="34"/>
        <end position="75"/>
    </location>
</feature>
<organism evidence="2 3">
    <name type="scientific">Caerostris darwini</name>
    <dbReference type="NCBI Taxonomy" id="1538125"/>
    <lineage>
        <taxon>Eukaryota</taxon>
        <taxon>Metazoa</taxon>
        <taxon>Ecdysozoa</taxon>
        <taxon>Arthropoda</taxon>
        <taxon>Chelicerata</taxon>
        <taxon>Arachnida</taxon>
        <taxon>Araneae</taxon>
        <taxon>Araneomorphae</taxon>
        <taxon>Entelegynae</taxon>
        <taxon>Araneoidea</taxon>
        <taxon>Araneidae</taxon>
        <taxon>Caerostris</taxon>
    </lineage>
</organism>
<evidence type="ECO:0000313" key="3">
    <source>
        <dbReference type="Proteomes" id="UP001054837"/>
    </source>
</evidence>
<accession>A0AAV4W0H0</accession>
<evidence type="ECO:0000313" key="2">
    <source>
        <dbReference type="EMBL" id="GIY75168.1"/>
    </source>
</evidence>
<dbReference type="EMBL" id="BPLQ01013827">
    <property type="protein sequence ID" value="GIY75168.1"/>
    <property type="molecule type" value="Genomic_DNA"/>
</dbReference>
<feature type="compositionally biased region" description="Polar residues" evidence="1">
    <location>
        <begin position="1"/>
        <end position="31"/>
    </location>
</feature>
<dbReference type="Proteomes" id="UP001054837">
    <property type="component" value="Unassembled WGS sequence"/>
</dbReference>
<reference evidence="2 3" key="1">
    <citation type="submission" date="2021-06" db="EMBL/GenBank/DDBJ databases">
        <title>Caerostris darwini draft genome.</title>
        <authorList>
            <person name="Kono N."/>
            <person name="Arakawa K."/>
        </authorList>
    </citation>
    <scope>NUCLEOTIDE SEQUENCE [LARGE SCALE GENOMIC DNA]</scope>
</reference>
<feature type="region of interest" description="Disordered" evidence="1">
    <location>
        <begin position="1"/>
        <end position="75"/>
    </location>
</feature>
<name>A0AAV4W0H0_9ARAC</name>
<evidence type="ECO:0000256" key="1">
    <source>
        <dbReference type="SAM" id="MobiDB-lite"/>
    </source>
</evidence>
<protein>
    <submittedName>
        <fullName evidence="2">Uncharacterized protein</fullName>
    </submittedName>
</protein>
<proteinExistence type="predicted"/>
<keyword evidence="3" id="KW-1185">Reference proteome</keyword>
<dbReference type="AlphaFoldDB" id="A0AAV4W0H0"/>
<comment type="caution">
    <text evidence="2">The sequence shown here is derived from an EMBL/GenBank/DDBJ whole genome shotgun (WGS) entry which is preliminary data.</text>
</comment>
<gene>
    <name evidence="2" type="ORF">CDAR_382301</name>
</gene>